<dbReference type="Gene3D" id="3.90.25.10">
    <property type="entry name" value="UDP-galactose 4-epimerase, domain 1"/>
    <property type="match status" value="1"/>
</dbReference>
<evidence type="ECO:0000256" key="8">
    <source>
        <dbReference type="ARBA" id="ARBA00023144"/>
    </source>
</evidence>
<dbReference type="InterPro" id="IPR001509">
    <property type="entry name" value="Epimerase_deHydtase"/>
</dbReference>
<evidence type="ECO:0000256" key="7">
    <source>
        <dbReference type="ARBA" id="ARBA00023027"/>
    </source>
</evidence>
<organism evidence="12 13">
    <name type="scientific">Marinobacterium lacunae</name>
    <dbReference type="NCBI Taxonomy" id="1232683"/>
    <lineage>
        <taxon>Bacteria</taxon>
        <taxon>Pseudomonadati</taxon>
        <taxon>Pseudomonadota</taxon>
        <taxon>Gammaproteobacteria</taxon>
        <taxon>Oceanospirillales</taxon>
        <taxon>Oceanospirillaceae</taxon>
        <taxon>Marinobacterium</taxon>
    </lineage>
</organism>
<evidence type="ECO:0000256" key="5">
    <source>
        <dbReference type="ARBA" id="ARBA00013189"/>
    </source>
</evidence>
<evidence type="ECO:0000256" key="1">
    <source>
        <dbReference type="ARBA" id="ARBA00000083"/>
    </source>
</evidence>
<sequence length="340" mass="37332">MKEKILVTGGAGYIGSHTCVELLESGHDVVVLDNLCNSSRESLARVEKITGRSLDFVEGDIRDRPLLDKLFAEHQIDSVLHFAGLKAVGESVNQPLKYYDNNVNGSLVLTQAMQAAGVFSIVFSSSATVYGDPSQTPISEDCPIGLPTNPYGRSKLIVEQMLEDTARSDPRWRIAILRYFNPVGAHESGLIGEDPNDIPNNLLPYIAQVAIGKLERLSVFGNDYPTPDGTGVRDYIHVVDLAAGHLAALQYLEGRPGAHIWNLGTGQGYSVLEMVKAFERTAQRAVPYQIVDRRPGDIATCYADPTKASIELSWSARRGLEEMMADAWRWQSQNPNGYGR</sequence>
<comment type="subunit">
    <text evidence="10">Homodimer.</text>
</comment>
<reference evidence="12 13" key="1">
    <citation type="submission" date="2014-04" db="EMBL/GenBank/DDBJ databases">
        <title>Marinobacterium kochiensis sp. nov., isolated from sediment sample collected from Kochi backwaters in Kerala, India.</title>
        <authorList>
            <person name="Singh A."/>
            <person name="Pinnaka A.K."/>
        </authorList>
    </citation>
    <scope>NUCLEOTIDE SEQUENCE [LARGE SCALE GENOMIC DNA]</scope>
    <source>
        <strain evidence="12 13">AK27</strain>
    </source>
</reference>
<proteinExistence type="inferred from homology"/>
<keyword evidence="8" id="KW-0299">Galactose metabolism</keyword>
<dbReference type="GO" id="GO:0006012">
    <property type="term" value="P:galactose metabolic process"/>
    <property type="evidence" value="ECO:0007669"/>
    <property type="project" value="UniProtKB-UniPathway"/>
</dbReference>
<dbReference type="InterPro" id="IPR005886">
    <property type="entry name" value="UDP_G4E"/>
</dbReference>
<dbReference type="STRING" id="1232683.ADIMK_1477"/>
<comment type="caution">
    <text evidence="12">The sequence shown here is derived from an EMBL/GenBank/DDBJ whole genome shotgun (WGS) entry which is preliminary data.</text>
</comment>
<keyword evidence="10" id="KW-0119">Carbohydrate metabolism</keyword>
<dbReference type="EMBL" id="JMQN01000018">
    <property type="protein sequence ID" value="KEA64231.1"/>
    <property type="molecule type" value="Genomic_DNA"/>
</dbReference>
<comment type="catalytic activity">
    <reaction evidence="1 10">
        <text>UDP-alpha-D-glucose = UDP-alpha-D-galactose</text>
        <dbReference type="Rhea" id="RHEA:22168"/>
        <dbReference type="ChEBI" id="CHEBI:58885"/>
        <dbReference type="ChEBI" id="CHEBI:66914"/>
        <dbReference type="EC" id="5.1.3.2"/>
    </reaction>
</comment>
<evidence type="ECO:0000256" key="2">
    <source>
        <dbReference type="ARBA" id="ARBA00001911"/>
    </source>
</evidence>
<evidence type="ECO:0000256" key="4">
    <source>
        <dbReference type="ARBA" id="ARBA00007637"/>
    </source>
</evidence>
<evidence type="ECO:0000256" key="9">
    <source>
        <dbReference type="ARBA" id="ARBA00023235"/>
    </source>
</evidence>
<evidence type="ECO:0000256" key="6">
    <source>
        <dbReference type="ARBA" id="ARBA00018569"/>
    </source>
</evidence>
<accession>A0A081G0C6</accession>
<dbReference type="NCBIfam" id="TIGR01179">
    <property type="entry name" value="galE"/>
    <property type="match status" value="1"/>
</dbReference>
<dbReference type="SUPFAM" id="SSF51735">
    <property type="entry name" value="NAD(P)-binding Rossmann-fold domains"/>
    <property type="match status" value="1"/>
</dbReference>
<dbReference type="InterPro" id="IPR036291">
    <property type="entry name" value="NAD(P)-bd_dom_sf"/>
</dbReference>
<keyword evidence="13" id="KW-1185">Reference proteome</keyword>
<dbReference type="Pfam" id="PF01370">
    <property type="entry name" value="Epimerase"/>
    <property type="match status" value="1"/>
</dbReference>
<keyword evidence="7 10" id="KW-0520">NAD</keyword>
<dbReference type="NCBIfam" id="NF007956">
    <property type="entry name" value="PRK10675.1"/>
    <property type="match status" value="1"/>
</dbReference>
<name>A0A081G0C6_9GAMM</name>
<dbReference type="eggNOG" id="COG1087">
    <property type="taxonomic scope" value="Bacteria"/>
</dbReference>
<dbReference type="GO" id="GO:0005829">
    <property type="term" value="C:cytosol"/>
    <property type="evidence" value="ECO:0007669"/>
    <property type="project" value="TreeGrafter"/>
</dbReference>
<dbReference type="PANTHER" id="PTHR43725:SF47">
    <property type="entry name" value="UDP-GLUCOSE 4-EPIMERASE"/>
    <property type="match status" value="1"/>
</dbReference>
<evidence type="ECO:0000256" key="10">
    <source>
        <dbReference type="RuleBase" id="RU366046"/>
    </source>
</evidence>
<evidence type="ECO:0000313" key="13">
    <source>
        <dbReference type="Proteomes" id="UP000028252"/>
    </source>
</evidence>
<dbReference type="EC" id="5.1.3.2" evidence="5 10"/>
<dbReference type="PATRIC" id="fig|1232683.4.peg.1456"/>
<dbReference type="Gene3D" id="3.40.50.720">
    <property type="entry name" value="NAD(P)-binding Rossmann-like Domain"/>
    <property type="match status" value="1"/>
</dbReference>
<evidence type="ECO:0000259" key="11">
    <source>
        <dbReference type="Pfam" id="PF01370"/>
    </source>
</evidence>
<dbReference type="OrthoDB" id="9803010at2"/>
<dbReference type="CDD" id="cd05247">
    <property type="entry name" value="UDP_G4E_1_SDR_e"/>
    <property type="match status" value="1"/>
</dbReference>
<comment type="similarity">
    <text evidence="4 10">Belongs to the NAD(P)-dependent epimerase/dehydratase family.</text>
</comment>
<evidence type="ECO:0000256" key="3">
    <source>
        <dbReference type="ARBA" id="ARBA00004947"/>
    </source>
</evidence>
<gene>
    <name evidence="12" type="ORF">ADIMK_1477</name>
</gene>
<dbReference type="PANTHER" id="PTHR43725">
    <property type="entry name" value="UDP-GLUCOSE 4-EPIMERASE"/>
    <property type="match status" value="1"/>
</dbReference>
<dbReference type="UniPathway" id="UPA00214"/>
<dbReference type="Proteomes" id="UP000028252">
    <property type="component" value="Unassembled WGS sequence"/>
</dbReference>
<comment type="cofactor">
    <cofactor evidence="2 10">
        <name>NAD(+)</name>
        <dbReference type="ChEBI" id="CHEBI:57540"/>
    </cofactor>
</comment>
<comment type="pathway">
    <text evidence="3 10">Carbohydrate metabolism; galactose metabolism.</text>
</comment>
<dbReference type="AlphaFoldDB" id="A0A081G0C6"/>
<protein>
    <recommendedName>
        <fullName evidence="6 10">UDP-glucose 4-epimerase</fullName>
        <ecNumber evidence="5 10">5.1.3.2</ecNumber>
    </recommendedName>
</protein>
<feature type="domain" description="NAD-dependent epimerase/dehydratase" evidence="11">
    <location>
        <begin position="5"/>
        <end position="264"/>
    </location>
</feature>
<evidence type="ECO:0000313" key="12">
    <source>
        <dbReference type="EMBL" id="KEA64231.1"/>
    </source>
</evidence>
<dbReference type="GO" id="GO:0003978">
    <property type="term" value="F:UDP-glucose 4-epimerase activity"/>
    <property type="evidence" value="ECO:0007669"/>
    <property type="project" value="UniProtKB-UniRule"/>
</dbReference>
<keyword evidence="9 10" id="KW-0413">Isomerase</keyword>
<dbReference type="RefSeq" id="WP_036185703.1">
    <property type="nucleotide sequence ID" value="NZ_JMQN01000018.1"/>
</dbReference>